<protein>
    <submittedName>
        <fullName evidence="2">Uncharacterized protein</fullName>
    </submittedName>
</protein>
<evidence type="ECO:0000313" key="2">
    <source>
        <dbReference type="EMBL" id="UUV21251.1"/>
    </source>
</evidence>
<dbReference type="EMBL" id="CP102382">
    <property type="protein sequence ID" value="UUV21251.1"/>
    <property type="molecule type" value="Genomic_DNA"/>
</dbReference>
<gene>
    <name evidence="2" type="ORF">NPX36_13125</name>
</gene>
<feature type="signal peptide" evidence="1">
    <location>
        <begin position="1"/>
        <end position="18"/>
    </location>
</feature>
<keyword evidence="3" id="KW-1185">Reference proteome</keyword>
<feature type="chain" id="PRO_5045858007" evidence="1">
    <location>
        <begin position="19"/>
        <end position="195"/>
    </location>
</feature>
<organism evidence="2 3">
    <name type="scientific">Paenimyroides aestuarii</name>
    <dbReference type="NCBI Taxonomy" id="2968490"/>
    <lineage>
        <taxon>Bacteria</taxon>
        <taxon>Pseudomonadati</taxon>
        <taxon>Bacteroidota</taxon>
        <taxon>Flavobacteriia</taxon>
        <taxon>Flavobacteriales</taxon>
        <taxon>Flavobacteriaceae</taxon>
        <taxon>Paenimyroides</taxon>
    </lineage>
</organism>
<dbReference type="InterPro" id="IPR018247">
    <property type="entry name" value="EF_Hand_1_Ca_BS"/>
</dbReference>
<dbReference type="Proteomes" id="UP001317001">
    <property type="component" value="Chromosome"/>
</dbReference>
<dbReference type="RefSeq" id="WP_257499177.1">
    <property type="nucleotide sequence ID" value="NZ_CP102382.1"/>
</dbReference>
<keyword evidence="1" id="KW-0732">Signal</keyword>
<accession>A0ABY5NRR5</accession>
<sequence>MSKILITLLLFASHCMYAQHFTNEITIVQNGVEEKITSENIKIHLKKQPFVIQFQSRLHNSSREIFNGLKVTIVKENNNMPVIEEGNLINLIPFLEEVAVVLPDNNGYYTTAEISKYAHHYLFYENESHKNVELMAKKKEIGLFQWNINRFNFEGKQFPIEKWNENQLTFIFLNDFNSNKVIDADELRIVQIQFE</sequence>
<evidence type="ECO:0000256" key="1">
    <source>
        <dbReference type="SAM" id="SignalP"/>
    </source>
</evidence>
<reference evidence="2 3" key="1">
    <citation type="submission" date="2022-08" db="EMBL/GenBank/DDBJ databases">
        <title>Myroides zhujiangensis sp. nov., a novel bacterium isolated from sediment in the Pearl River Estuary.</title>
        <authorList>
            <person name="Cui L."/>
        </authorList>
    </citation>
    <scope>NUCLEOTIDE SEQUENCE [LARGE SCALE GENOMIC DNA]</scope>
    <source>
        <strain evidence="2 3">SCSIO 72103</strain>
    </source>
</reference>
<dbReference type="PROSITE" id="PS00018">
    <property type="entry name" value="EF_HAND_1"/>
    <property type="match status" value="1"/>
</dbReference>
<name>A0ABY5NRR5_9FLAO</name>
<evidence type="ECO:0000313" key="3">
    <source>
        <dbReference type="Proteomes" id="UP001317001"/>
    </source>
</evidence>
<proteinExistence type="predicted"/>